<dbReference type="Proteomes" id="UP000036780">
    <property type="component" value="Unassembled WGS sequence"/>
</dbReference>
<sequence length="74" mass="8300">MKRGPRRSCGKLIASTAGSAIEKVQNCHIGDYMEGYLTHEANKCFKQQRFAVVAAFLRRNLVAFPPTLSCKQRV</sequence>
<protein>
    <submittedName>
        <fullName evidence="1">Uncharacterized protein</fullName>
    </submittedName>
</protein>
<proteinExistence type="predicted"/>
<gene>
    <name evidence="1" type="ORF">AFK71_13815</name>
</gene>
<organism evidence="1 2">
    <name type="scientific">Virgibacillus pantothenticus</name>
    <dbReference type="NCBI Taxonomy" id="1473"/>
    <lineage>
        <taxon>Bacteria</taxon>
        <taxon>Bacillati</taxon>
        <taxon>Bacillota</taxon>
        <taxon>Bacilli</taxon>
        <taxon>Bacillales</taxon>
        <taxon>Bacillaceae</taxon>
        <taxon>Virgibacillus</taxon>
    </lineage>
</organism>
<dbReference type="EMBL" id="LGTO01000007">
    <property type="protein sequence ID" value="KNE19550.1"/>
    <property type="molecule type" value="Genomic_DNA"/>
</dbReference>
<reference evidence="2" key="1">
    <citation type="submission" date="2015-07" db="EMBL/GenBank/DDBJ databases">
        <title>Fjat-10053 dsm26.</title>
        <authorList>
            <person name="Liu B."/>
            <person name="Wang J."/>
            <person name="Zhu Y."/>
            <person name="Liu G."/>
            <person name="Chen Q."/>
            <person name="Chen Z."/>
            <person name="Lan J."/>
            <person name="Che J."/>
            <person name="Ge C."/>
            <person name="Shi H."/>
            <person name="Pan Z."/>
            <person name="Liu X."/>
        </authorList>
    </citation>
    <scope>NUCLEOTIDE SEQUENCE [LARGE SCALE GENOMIC DNA]</scope>
    <source>
        <strain evidence="2">DSM 26</strain>
    </source>
</reference>
<comment type="caution">
    <text evidence="1">The sequence shown here is derived from an EMBL/GenBank/DDBJ whole genome shotgun (WGS) entry which is preliminary data.</text>
</comment>
<accession>A0A0L0QLR7</accession>
<dbReference type="AlphaFoldDB" id="A0A0L0QLR7"/>
<dbReference type="PATRIC" id="fig|1473.5.peg.1380"/>
<keyword evidence="2" id="KW-1185">Reference proteome</keyword>
<evidence type="ECO:0000313" key="2">
    <source>
        <dbReference type="Proteomes" id="UP000036780"/>
    </source>
</evidence>
<evidence type="ECO:0000313" key="1">
    <source>
        <dbReference type="EMBL" id="KNE19550.1"/>
    </source>
</evidence>
<name>A0A0L0QLR7_VIRPA</name>